<sequence length="163" mass="17325">EELFKIPGTNSWMISPSQYATHVSKPTLEFADGALAAVGGGLARMDHALLPEPRIVTMVDAMQADLVADPKYAALFQRIGAAQVELSTDGQFAGEAVLGNFVLDITRAAAGAQMMVSTASSFREPIAPGTITEEAYRAAMPYPNKVLVYTLSGAQVQTLLDYS</sequence>
<dbReference type="Proteomes" id="UP000050509">
    <property type="component" value="Unassembled WGS sequence"/>
</dbReference>
<dbReference type="GO" id="GO:0009166">
    <property type="term" value="P:nucleotide catabolic process"/>
    <property type="evidence" value="ECO:0007669"/>
    <property type="project" value="InterPro"/>
</dbReference>
<keyword evidence="3" id="KW-1185">Reference proteome</keyword>
<dbReference type="Pfam" id="PF02872">
    <property type="entry name" value="5_nucleotid_C"/>
    <property type="match status" value="1"/>
</dbReference>
<evidence type="ECO:0000313" key="2">
    <source>
        <dbReference type="EMBL" id="KPV42577.1"/>
    </source>
</evidence>
<evidence type="ECO:0000259" key="1">
    <source>
        <dbReference type="Pfam" id="PF02872"/>
    </source>
</evidence>
<feature type="domain" description="5'-Nucleotidase C-terminal" evidence="1">
    <location>
        <begin position="79"/>
        <end position="161"/>
    </location>
</feature>
<dbReference type="InterPro" id="IPR008334">
    <property type="entry name" value="5'-Nucleotdase_C"/>
</dbReference>
<organism evidence="2 3">
    <name type="scientific">Kouleothrix aurantiaca</name>
    <dbReference type="NCBI Taxonomy" id="186479"/>
    <lineage>
        <taxon>Bacteria</taxon>
        <taxon>Bacillati</taxon>
        <taxon>Chloroflexota</taxon>
        <taxon>Chloroflexia</taxon>
        <taxon>Chloroflexales</taxon>
        <taxon>Roseiflexineae</taxon>
        <taxon>Roseiflexaceae</taxon>
        <taxon>Kouleothrix</taxon>
    </lineage>
</organism>
<dbReference type="GO" id="GO:0016787">
    <property type="term" value="F:hydrolase activity"/>
    <property type="evidence" value="ECO:0007669"/>
    <property type="project" value="InterPro"/>
</dbReference>
<accession>A0A0P9EUE3</accession>
<proteinExistence type="predicted"/>
<feature type="non-terminal residue" evidence="2">
    <location>
        <position position="1"/>
    </location>
</feature>
<dbReference type="Gene3D" id="3.90.780.10">
    <property type="entry name" value="5'-Nucleotidase, C-terminal domain"/>
    <property type="match status" value="1"/>
</dbReference>
<gene>
    <name evidence="2" type="ORF">SE17_44435</name>
</gene>
<protein>
    <recommendedName>
        <fullName evidence="1">5'-Nucleotidase C-terminal domain-containing protein</fullName>
    </recommendedName>
</protein>
<reference evidence="2 3" key="1">
    <citation type="submission" date="2015-09" db="EMBL/GenBank/DDBJ databases">
        <title>Draft genome sequence of Kouleothrix aurantiaca JCM 19913.</title>
        <authorList>
            <person name="Hemp J."/>
        </authorList>
    </citation>
    <scope>NUCLEOTIDE SEQUENCE [LARGE SCALE GENOMIC DNA]</scope>
    <source>
        <strain evidence="2 3">COM-B</strain>
    </source>
</reference>
<dbReference type="EMBL" id="LJCR01003797">
    <property type="protein sequence ID" value="KPV42577.1"/>
    <property type="molecule type" value="Genomic_DNA"/>
</dbReference>
<dbReference type="InterPro" id="IPR036907">
    <property type="entry name" value="5'-Nucleotdase_C_sf"/>
</dbReference>
<dbReference type="SUPFAM" id="SSF55816">
    <property type="entry name" value="5'-nucleotidase (syn. UDP-sugar hydrolase), C-terminal domain"/>
    <property type="match status" value="1"/>
</dbReference>
<name>A0A0P9EUE3_9CHLR</name>
<evidence type="ECO:0000313" key="3">
    <source>
        <dbReference type="Proteomes" id="UP000050509"/>
    </source>
</evidence>
<dbReference type="AlphaFoldDB" id="A0A0P9EUE3"/>
<comment type="caution">
    <text evidence="2">The sequence shown here is derived from an EMBL/GenBank/DDBJ whole genome shotgun (WGS) entry which is preliminary data.</text>
</comment>
<feature type="non-terminal residue" evidence="2">
    <location>
        <position position="163"/>
    </location>
</feature>